<protein>
    <submittedName>
        <fullName evidence="1">Uncharacterized protein</fullName>
    </submittedName>
</protein>
<reference evidence="1" key="1">
    <citation type="submission" date="2021-01" db="EMBL/GenBank/DDBJ databases">
        <title>Whole genome shotgun sequence of Planosporangium flavigriseum NBRC 105377.</title>
        <authorList>
            <person name="Komaki H."/>
            <person name="Tamura T."/>
        </authorList>
    </citation>
    <scope>NUCLEOTIDE SEQUENCE</scope>
    <source>
        <strain evidence="1">NBRC 105377</strain>
    </source>
</reference>
<accession>A0A8J3LJF6</accession>
<gene>
    <name evidence="1" type="ORF">Pfl04_08080</name>
</gene>
<dbReference type="EMBL" id="BONU01000003">
    <property type="protein sequence ID" value="GIG72404.1"/>
    <property type="molecule type" value="Genomic_DNA"/>
</dbReference>
<name>A0A8J3LJF6_9ACTN</name>
<evidence type="ECO:0000313" key="1">
    <source>
        <dbReference type="EMBL" id="GIG72404.1"/>
    </source>
</evidence>
<evidence type="ECO:0000313" key="2">
    <source>
        <dbReference type="Proteomes" id="UP000653674"/>
    </source>
</evidence>
<comment type="caution">
    <text evidence="1">The sequence shown here is derived from an EMBL/GenBank/DDBJ whole genome shotgun (WGS) entry which is preliminary data.</text>
</comment>
<dbReference type="Proteomes" id="UP000653674">
    <property type="component" value="Unassembled WGS sequence"/>
</dbReference>
<proteinExistence type="predicted"/>
<dbReference type="AlphaFoldDB" id="A0A8J3LJF6"/>
<keyword evidence="2" id="KW-1185">Reference proteome</keyword>
<organism evidence="1 2">
    <name type="scientific">Planosporangium flavigriseum</name>
    <dbReference type="NCBI Taxonomy" id="373681"/>
    <lineage>
        <taxon>Bacteria</taxon>
        <taxon>Bacillati</taxon>
        <taxon>Actinomycetota</taxon>
        <taxon>Actinomycetes</taxon>
        <taxon>Micromonosporales</taxon>
        <taxon>Micromonosporaceae</taxon>
        <taxon>Planosporangium</taxon>
    </lineage>
</organism>
<sequence length="80" mass="8279">MDEARPARMSAADASSAHDMEVVMNVGSASSQSPIAELTRLAVAARTAKHAEQQATSPAVQALQLENVKAIAAGKIDTYA</sequence>